<reference evidence="2 3" key="1">
    <citation type="submission" date="2019-07" db="EMBL/GenBank/DDBJ databases">
        <title>Whole genome shotgun sequence of Acetobacter nitrogenifigens NBRC 105050.</title>
        <authorList>
            <person name="Hosoyama A."/>
            <person name="Uohara A."/>
            <person name="Ohji S."/>
            <person name="Ichikawa N."/>
        </authorList>
    </citation>
    <scope>NUCLEOTIDE SEQUENCE [LARGE SCALE GENOMIC DNA]</scope>
    <source>
        <strain evidence="2 3">NBRC 105050</strain>
    </source>
</reference>
<keyword evidence="3" id="KW-1185">Reference proteome</keyword>
<organism evidence="2 3">
    <name type="scientific">Acetobacter nitrogenifigens DSM 23921 = NBRC 105050</name>
    <dbReference type="NCBI Taxonomy" id="1120919"/>
    <lineage>
        <taxon>Bacteria</taxon>
        <taxon>Pseudomonadati</taxon>
        <taxon>Pseudomonadota</taxon>
        <taxon>Alphaproteobacteria</taxon>
        <taxon>Acetobacterales</taxon>
        <taxon>Acetobacteraceae</taxon>
        <taxon>Acetobacter</taxon>
    </lineage>
</organism>
<feature type="domain" description="Glycosyltransferase 2-like" evidence="1">
    <location>
        <begin position="371"/>
        <end position="487"/>
    </location>
</feature>
<evidence type="ECO:0000313" key="2">
    <source>
        <dbReference type="EMBL" id="GEN61206.1"/>
    </source>
</evidence>
<proteinExistence type="predicted"/>
<gene>
    <name evidence="2" type="ORF">ANI02nite_30900</name>
</gene>
<accession>A0A511XE24</accession>
<dbReference type="Pfam" id="PF00535">
    <property type="entry name" value="Glycos_transf_2"/>
    <property type="match status" value="1"/>
</dbReference>
<evidence type="ECO:0000313" key="3">
    <source>
        <dbReference type="Proteomes" id="UP000321635"/>
    </source>
</evidence>
<dbReference type="STRING" id="1120919.GCA_000429165_03218"/>
<dbReference type="PANTHER" id="PTHR43179:SF7">
    <property type="entry name" value="RHAMNOSYLTRANSFERASE WBBL"/>
    <property type="match status" value="1"/>
</dbReference>
<dbReference type="Proteomes" id="UP000321635">
    <property type="component" value="Unassembled WGS sequence"/>
</dbReference>
<dbReference type="CDD" id="cd04186">
    <property type="entry name" value="GT_2_like_c"/>
    <property type="match status" value="1"/>
</dbReference>
<dbReference type="Pfam" id="PF13692">
    <property type="entry name" value="Glyco_trans_1_4"/>
    <property type="match status" value="1"/>
</dbReference>
<dbReference type="OrthoDB" id="9783791at2"/>
<protein>
    <recommendedName>
        <fullName evidence="1">Glycosyltransferase 2-like domain-containing protein</fullName>
    </recommendedName>
</protein>
<dbReference type="SUPFAM" id="SSF53756">
    <property type="entry name" value="UDP-Glycosyltransferase/glycogen phosphorylase"/>
    <property type="match status" value="1"/>
</dbReference>
<dbReference type="Gene3D" id="3.90.550.10">
    <property type="entry name" value="Spore Coat Polysaccharide Biosynthesis Protein SpsA, Chain A"/>
    <property type="match status" value="1"/>
</dbReference>
<dbReference type="Gene3D" id="3.40.50.2000">
    <property type="entry name" value="Glycogen Phosphorylase B"/>
    <property type="match status" value="1"/>
</dbReference>
<dbReference type="InterPro" id="IPR029044">
    <property type="entry name" value="Nucleotide-diphossugar_trans"/>
</dbReference>
<dbReference type="SUPFAM" id="SSF53448">
    <property type="entry name" value="Nucleotide-diphospho-sugar transferases"/>
    <property type="match status" value="1"/>
</dbReference>
<sequence>MTLLPSDDILDVNVAPVVAHAAWARFEASWYRRSYPFVAAAIKDGQYSNEYDYYESIGAALGHSPNPWFDELWYLSTYPEVMRAVKRGEWASGFDHYKQVGYTNFSPHWLFSEKYYRRMNPDVTHRVIAEKGKLNGYDHFLSGGEAGFRSGSRFFDPHVVAVHASSSSAASFRTLGREAGGADTWFSLLLDFQNGFADGCRSSWYFDPVWYLHRYPEVAEQIKQGEFACALHHYLMADDASTYDPQDAFSEAFYAEAYPDVAASIKVGQFRNGFDHFLRAGAREGRLPVAGCDLEQYATRASVRADIENGLFLDPYAHWVASRSAEAASTLPAQAAEAYAKAHFIDTARSTTTFLGRRPLNFTCDGPPAVSVIVVLHNHFPLTMGTLASLRDNFGGNIELILVDSGSTDETKHIARYVRGARVIPLRYNAGFVRACNVGLAEVTAPVTLYLNNDVILMPGALANALERLASSSNIGAVGGKIVRTNGLLQEAGSIIWRDGSTFGYLRDGDPNCAEANFVRDVDYCSAAFLLVSTIAVKALAGFDPRYCPAYFEDTDLCVRLIEQGFRIVYDPSVVIEHLEYGSSNSGASHALMQRNRRVLAASRGAFLRNQLPAHSRNVIMARTRKSAGTRILFIEDRVPLRGLGSGYVRSNDIVRGLAELGHQVTVYPVDNHFHSVARIYADFPDTVEVLFDKTATQLDHFLEERAGCFDLVWIGRTHNLNRVLPILHGNHRYLTGCDVILDTEVVAAPRTVLREQALDLAETISDLDAALRVEFENAVFCKQIVAVTETEAELIRRAGHTNLNILGHALQIAPTPASFSERAGLLFVGAVTDQDSPNLDSLLWFLSEVMPIIVERRTEIAQLTIAGYQGADVDMTLLSEFDNVRLVGRVDDLSPFYNTHRAFIAPTRFAGGIPYKIHESASRGLPVVASQLLIDELGWVAGRDILSGGAPNAEVFAAAVIALYDDESLWTSVRQSALDRIRDDCDPARFARALSDIIEKARE</sequence>
<name>A0A511XE24_9PROT</name>
<dbReference type="EMBL" id="BJYF01000029">
    <property type="protein sequence ID" value="GEN61206.1"/>
    <property type="molecule type" value="Genomic_DNA"/>
</dbReference>
<evidence type="ECO:0000259" key="1">
    <source>
        <dbReference type="Pfam" id="PF00535"/>
    </source>
</evidence>
<dbReference type="RefSeq" id="WP_051292414.1">
    <property type="nucleotide sequence ID" value="NZ_AUBI01000017.1"/>
</dbReference>
<dbReference type="PANTHER" id="PTHR43179">
    <property type="entry name" value="RHAMNOSYLTRANSFERASE WBBL"/>
    <property type="match status" value="1"/>
</dbReference>
<dbReference type="InterPro" id="IPR001173">
    <property type="entry name" value="Glyco_trans_2-like"/>
</dbReference>
<dbReference type="AlphaFoldDB" id="A0A511XE24"/>
<dbReference type="CDD" id="cd03801">
    <property type="entry name" value="GT4_PimA-like"/>
    <property type="match status" value="1"/>
</dbReference>
<comment type="caution">
    <text evidence="2">The sequence shown here is derived from an EMBL/GenBank/DDBJ whole genome shotgun (WGS) entry which is preliminary data.</text>
</comment>